<feature type="domain" description="Glycosyl hydrolase family 13 catalytic" evidence="1">
    <location>
        <begin position="5"/>
        <end position="477"/>
    </location>
</feature>
<dbReference type="CDD" id="cd11336">
    <property type="entry name" value="AmyAc_MTSase"/>
    <property type="match status" value="1"/>
</dbReference>
<dbReference type="RefSeq" id="WP_139064528.1">
    <property type="nucleotide sequence ID" value="NZ_CP040812.1"/>
</dbReference>
<dbReference type="GO" id="GO:0030980">
    <property type="term" value="P:alpha-glucan catabolic process"/>
    <property type="evidence" value="ECO:0007669"/>
    <property type="project" value="TreeGrafter"/>
</dbReference>
<evidence type="ECO:0000313" key="3">
    <source>
        <dbReference type="EMBL" id="QCY71304.1"/>
    </source>
</evidence>
<dbReference type="AlphaFoldDB" id="A0A5B7X758"/>
<dbReference type="Gene3D" id="3.30.1590.10">
    <property type="entry name" value="Maltooligosyl trehalose synthase, domain 2"/>
    <property type="match status" value="1"/>
</dbReference>
<keyword evidence="4" id="KW-1185">Reference proteome</keyword>
<gene>
    <name evidence="3" type="primary">treY</name>
    <name evidence="2" type="ORF">FHG64_00035</name>
    <name evidence="3" type="ORF">FHG64_18950</name>
</gene>
<dbReference type="PANTHER" id="PTHR10357">
    <property type="entry name" value="ALPHA-AMYLASE FAMILY MEMBER"/>
    <property type="match status" value="1"/>
</dbReference>
<dbReference type="EMBL" id="CP040812">
    <property type="protein sequence ID" value="QCY67911.1"/>
    <property type="molecule type" value="Genomic_DNA"/>
</dbReference>
<dbReference type="OrthoDB" id="9811841at2"/>
<dbReference type="KEGG" id="afla:FHG64_00035"/>
<dbReference type="PANTHER" id="PTHR10357:SF216">
    <property type="entry name" value="MALTOOLIGOSYL TREHALOSE SYNTHASE-RELATED"/>
    <property type="match status" value="1"/>
</dbReference>
<dbReference type="Gene3D" id="1.10.10.470">
    <property type="entry name" value="Maltooligosyl trehalose synthase, domain 4"/>
    <property type="match status" value="1"/>
</dbReference>
<dbReference type="Gene3D" id="3.20.20.80">
    <property type="entry name" value="Glycosidases"/>
    <property type="match status" value="1"/>
</dbReference>
<organism evidence="3 4">
    <name type="scientific">Antarcticibacterium flavum</name>
    <dbReference type="NCBI Taxonomy" id="2058175"/>
    <lineage>
        <taxon>Bacteria</taxon>
        <taxon>Pseudomonadati</taxon>
        <taxon>Bacteroidota</taxon>
        <taxon>Flavobacteriia</taxon>
        <taxon>Flavobacteriales</taxon>
        <taxon>Flavobacteriaceae</taxon>
        <taxon>Antarcticibacterium</taxon>
    </lineage>
</organism>
<dbReference type="KEGG" id="afla:FHG64_18950"/>
<dbReference type="SUPFAM" id="SSF51445">
    <property type="entry name" value="(Trans)glycosidases"/>
    <property type="match status" value="1"/>
</dbReference>
<dbReference type="GO" id="GO:0047470">
    <property type="term" value="F:(1,4)-alpha-D-glucan 1-alpha-D-glucosylmutase activity"/>
    <property type="evidence" value="ECO:0007669"/>
    <property type="project" value="TreeGrafter"/>
</dbReference>
<evidence type="ECO:0000313" key="4">
    <source>
        <dbReference type="Proteomes" id="UP000309016"/>
    </source>
</evidence>
<evidence type="ECO:0000313" key="2">
    <source>
        <dbReference type="EMBL" id="QCY67911.1"/>
    </source>
</evidence>
<dbReference type="Pfam" id="PF00128">
    <property type="entry name" value="Alpha-amylase"/>
    <property type="match status" value="1"/>
</dbReference>
<accession>A0A5B7X758</accession>
<dbReference type="NCBIfam" id="TIGR02401">
    <property type="entry name" value="trehalose_TreY"/>
    <property type="match status" value="1"/>
</dbReference>
<dbReference type="InterPro" id="IPR012767">
    <property type="entry name" value="Trehalose_TreY"/>
</dbReference>
<reference evidence="3 4" key="1">
    <citation type="submission" date="2019-06" db="EMBL/GenBank/DDBJ databases">
        <title>Complete genome sequence of Antarcticibacterium flavum KCTC 52984T from an Antarctic marine sediment.</title>
        <authorList>
            <person name="Lee Y.M."/>
            <person name="Shin S.C."/>
        </authorList>
    </citation>
    <scope>NUCLEOTIDE SEQUENCE [LARGE SCALE GENOMIC DNA]</scope>
    <source>
        <strain evidence="3 4">KCTC 52984</strain>
    </source>
</reference>
<proteinExistence type="predicted"/>
<protein>
    <submittedName>
        <fullName evidence="3">Malto-oligosyltrehalose synthase</fullName>
    </submittedName>
</protein>
<dbReference type="InterPro" id="IPR013797">
    <property type="entry name" value="Maltooligo_trehalose_synth_4"/>
</dbReference>
<dbReference type="EMBL" id="CP040812">
    <property type="protein sequence ID" value="QCY71304.1"/>
    <property type="molecule type" value="Genomic_DNA"/>
</dbReference>
<dbReference type="SMART" id="SM00642">
    <property type="entry name" value="Aamy"/>
    <property type="match status" value="1"/>
</dbReference>
<evidence type="ECO:0000259" key="1">
    <source>
        <dbReference type="SMART" id="SM00642"/>
    </source>
</evidence>
<dbReference type="InterPro" id="IPR006047">
    <property type="entry name" value="GH13_cat_dom"/>
</dbReference>
<dbReference type="InterPro" id="IPR017853">
    <property type="entry name" value="GH"/>
</dbReference>
<name>A0A5B7X758_9FLAO</name>
<dbReference type="GO" id="GO:0005992">
    <property type="term" value="P:trehalose biosynthetic process"/>
    <property type="evidence" value="ECO:0007669"/>
    <property type="project" value="TreeGrafter"/>
</dbReference>
<sequence>MKKPDTTYRLQLSPGFTIEDLKPRLEYLHKLGISTIYSAPFFQAREGSTHGYDVIDPFTINLEIGTLEQFREIGQTLQKRNMTWLQDIVPNHMAYDGGNVWLKDIFELGPESKYYNFFDINWDYQGKDKVMAPFLGKSLQEVLEAGELKLQFDAEGFSLAYYDNVYPISKRSYSFMLAEANPESSQNFDKVFKEHKDWEDIKIALYRELERNPKLKEDAEAGVKKINSSKQKMEQLVNLQYYLPAHWKETEKEINYRRFFTINDLICLSMEKEEVFNAYHLYIKELCDAGLIQGLRIDHVDGLYDPRQYLQALRNLVGKDFYLIVEKILEAGEELPRDWPVEGTSGYDFLATVNHLFTNTRNDRFFSKAYEEISPKFADYEALVYEKKLFILKERMGGELNNLWDLLEYKELLPSNNSYNKQEWKEILSIFLAGFPVYRIYPGKYPLTKPEAEIIQTAYGNAVEHSPQHKEGLDYIRDLFLGKVNRNKESMLYFLQRCQQFTGPLAAKGVEDTSFYIYNRLVSHNEVGDSPENFGITIDQFHQAMIARRSQFPYTINATATHDTKRGEDTRMRLNVISEIPREWFEKVNEWKELNAGIRKNKKGPGANEEYFIYQTLLAGLPYRQEDDFLTRTCEYLQKVLREAKVHSNWAEPNEDYENDVFKFIEEVLHNDTFRKSFDPFQKKIAGLGAVKSLGQLLIKITSPGIPDIYQGTELWDLSFVDPDNRRPVDYDLRQEFLVKFENLQVSKDSLKELTTNFKTGEVKMYTMLKTLQHRRENEELFTLGEYIPLEVTGENSGNFVAFSRRFKNDYSLVVVPALVNELFDPSNLAVDIERIKDLKVVLSKGYPGTWKNIFTNEFSDNQGSLELTSHLEQFPVVLFKSAKDK</sequence>
<dbReference type="Proteomes" id="UP000309016">
    <property type="component" value="Chromosome"/>
</dbReference>
<dbReference type="Gene3D" id="1.10.150.200">
    <property type="entry name" value="Maltooligosyl trehalose synthase, domain 3"/>
    <property type="match status" value="1"/>
</dbReference>